<dbReference type="InterPro" id="IPR044019">
    <property type="entry name" value="Cyanophycin_syn_N"/>
</dbReference>
<dbReference type="Pfam" id="PF18921">
    <property type="entry name" value="Cyanophycin_syn"/>
    <property type="match status" value="1"/>
</dbReference>
<comment type="caution">
    <text evidence="6">The sequence shown here is derived from an EMBL/GenBank/DDBJ whole genome shotgun (WGS) entry which is preliminary data.</text>
</comment>
<dbReference type="OrthoDB" id="9803907at2"/>
<dbReference type="Gene3D" id="3.40.1190.10">
    <property type="entry name" value="Mur-like, catalytic domain"/>
    <property type="match status" value="1"/>
</dbReference>
<dbReference type="AlphaFoldDB" id="F5REH2"/>
<protein>
    <submittedName>
        <fullName evidence="6">Cyanophycin synthetase</fullName>
    </submittedName>
</protein>
<dbReference type="NCBIfam" id="NF010623">
    <property type="entry name" value="PRK14016.1"/>
    <property type="match status" value="1"/>
</dbReference>
<evidence type="ECO:0000259" key="5">
    <source>
        <dbReference type="PROSITE" id="PS50975"/>
    </source>
</evidence>
<feature type="domain" description="ATP-grasp" evidence="5">
    <location>
        <begin position="224"/>
        <end position="479"/>
    </location>
</feature>
<dbReference type="Pfam" id="PF08245">
    <property type="entry name" value="Mur_ligase_M"/>
    <property type="match status" value="1"/>
</dbReference>
<dbReference type="EMBL" id="AFHG01000052">
    <property type="protein sequence ID" value="EGK71303.1"/>
    <property type="molecule type" value="Genomic_DNA"/>
</dbReference>
<dbReference type="STRING" id="1000565.METUNv1_02693"/>
<sequence>MSKRSIEILRTLELRGPNIWTYVPALEVWIDIGALEDSPSNTIPGFVDRLIDWLPSLYEHTCSYEERGGFVRRLREGTWPGHILEHVTLELQNQAGMKGNFGKARETSERGVYKVVVISGNHTVSRAAILAARELVLAAMDDRPFDVKAAISELRDLVDEHCLGPSTGCIVEAAQDRRIPSIRLNDGNLVQLGYGKKLRRIWTAETDRTSAIAEGISRDKDLTKRLLAGCGVPVPEGREVTDAEDAWAAAEDIGVPVVVKPANANHGRGVSAELTTREEVMTAYELARRYSKYVLVERFIRGNEHRLLVVGKQMVAAVAGETVWITGDGRSTVRQLLDSQINIDPRRGPEQEFPLDLLIPERDAKLRFELERQGYTAESVPAEGVKVLVQRNGNIAFDVTDQVHPDTARLVALAARVVGLDIAGIDLVVEDIRRPLREQGGAIVEVNAGPGLLMHLKPMEGQPRPVGRAIVDHLFATADDGRIPVVGISGSRGKTTVAKLVAHLMRFSGQRVGLACSEGLYLDSRRLEDGDAARFEPSQRVLMNPGAEVAVIENSFETILKEGLAYDRCQVGVLTRIEPESHYGDYYIDSPERVFNVMRSQIDVVLRRGTGVLNADDPLQQDMAELCDGEVIWYSTRADNGTVASHVQAGGRAVIVRDGQIRLLEAERTEVLCPLTSLPVTDGEPLHATENLLAALAAAWSLGLSPTALRTGAETFDPPVSAAVPA</sequence>
<dbReference type="InterPro" id="IPR011761">
    <property type="entry name" value="ATP-grasp"/>
</dbReference>
<dbReference type="NCBIfam" id="TIGR02068">
    <property type="entry name" value="cya_phycin_syn"/>
    <property type="match status" value="1"/>
</dbReference>
<dbReference type="PANTHER" id="PTHR23135">
    <property type="entry name" value="MUR LIGASE FAMILY MEMBER"/>
    <property type="match status" value="1"/>
</dbReference>
<proteinExistence type="predicted"/>
<dbReference type="eggNOG" id="COG1181">
    <property type="taxonomic scope" value="Bacteria"/>
</dbReference>
<keyword evidence="1" id="KW-0436">Ligase</keyword>
<dbReference type="GO" id="GO:0046872">
    <property type="term" value="F:metal ion binding"/>
    <property type="evidence" value="ECO:0007669"/>
    <property type="project" value="InterPro"/>
</dbReference>
<dbReference type="RefSeq" id="WP_008062524.1">
    <property type="nucleotide sequence ID" value="NZ_AFHG01000052.1"/>
</dbReference>
<dbReference type="SUPFAM" id="SSF56059">
    <property type="entry name" value="Glutathione synthetase ATP-binding domain-like"/>
    <property type="match status" value="1"/>
</dbReference>
<name>F5REH2_METUF</name>
<accession>F5REH2</accession>
<dbReference type="PANTHER" id="PTHR23135:SF18">
    <property type="entry name" value="CYANOPHYCIN SYNTHETASE"/>
    <property type="match status" value="1"/>
</dbReference>
<reference evidence="6 7" key="1">
    <citation type="journal article" date="2011" name="J. Bacteriol.">
        <title>Genome sequence of Methyloversatilis universalis FAM5T, a methylotrophic representative of the order Rhodocyclales.</title>
        <authorList>
            <person name="Kittichotirat W."/>
            <person name="Good N.M."/>
            <person name="Hall R."/>
            <person name="Bringel F."/>
            <person name="Lajus A."/>
            <person name="Medigue C."/>
            <person name="Smalley N.E."/>
            <person name="Beck D."/>
            <person name="Bumgarner R."/>
            <person name="Vuilleumier S."/>
            <person name="Kalyuzhnaya M.G."/>
        </authorList>
    </citation>
    <scope>NUCLEOTIDE SEQUENCE [LARGE SCALE GENOMIC DNA]</scope>
    <source>
        <strain evidence="7">ATCC BAA-1314 / JCM 13912 / FAM5</strain>
    </source>
</reference>
<dbReference type="GO" id="GO:0016881">
    <property type="term" value="F:acid-amino acid ligase activity"/>
    <property type="evidence" value="ECO:0007669"/>
    <property type="project" value="InterPro"/>
</dbReference>
<dbReference type="InterPro" id="IPR036565">
    <property type="entry name" value="Mur-like_cat_sf"/>
</dbReference>
<dbReference type="Gene3D" id="3.30.470.20">
    <property type="entry name" value="ATP-grasp fold, B domain"/>
    <property type="match status" value="2"/>
</dbReference>
<dbReference type="Proteomes" id="UP000005019">
    <property type="component" value="Unassembled WGS sequence"/>
</dbReference>
<organism evidence="6 7">
    <name type="scientific">Methyloversatilis universalis (strain ATCC BAA-1314 / DSM 25237 / JCM 13912 / CCUG 52030 / FAM5)</name>
    <dbReference type="NCBI Taxonomy" id="1000565"/>
    <lineage>
        <taxon>Bacteria</taxon>
        <taxon>Pseudomonadati</taxon>
        <taxon>Pseudomonadota</taxon>
        <taxon>Betaproteobacteria</taxon>
        <taxon>Nitrosomonadales</taxon>
        <taxon>Sterolibacteriaceae</taxon>
        <taxon>Methyloversatilis</taxon>
    </lineage>
</organism>
<evidence type="ECO:0000256" key="3">
    <source>
        <dbReference type="ARBA" id="ARBA00022840"/>
    </source>
</evidence>
<evidence type="ECO:0000313" key="7">
    <source>
        <dbReference type="Proteomes" id="UP000005019"/>
    </source>
</evidence>
<evidence type="ECO:0000256" key="1">
    <source>
        <dbReference type="ARBA" id="ARBA00022598"/>
    </source>
</evidence>
<dbReference type="PROSITE" id="PS50975">
    <property type="entry name" value="ATP_GRASP"/>
    <property type="match status" value="1"/>
</dbReference>
<keyword evidence="3 4" id="KW-0067">ATP-binding</keyword>
<evidence type="ECO:0000256" key="2">
    <source>
        <dbReference type="ARBA" id="ARBA00022741"/>
    </source>
</evidence>
<dbReference type="SUPFAM" id="SSF53623">
    <property type="entry name" value="MurD-like peptide ligases, catalytic domain"/>
    <property type="match status" value="1"/>
</dbReference>
<keyword evidence="2 4" id="KW-0547">Nucleotide-binding</keyword>
<dbReference type="GO" id="GO:0005524">
    <property type="term" value="F:ATP binding"/>
    <property type="evidence" value="ECO:0007669"/>
    <property type="project" value="UniProtKB-UniRule"/>
</dbReference>
<dbReference type="InterPro" id="IPR005479">
    <property type="entry name" value="CPAse_ATP-bd"/>
</dbReference>
<dbReference type="InterPro" id="IPR013221">
    <property type="entry name" value="Mur_ligase_cen"/>
</dbReference>
<evidence type="ECO:0000256" key="4">
    <source>
        <dbReference type="PROSITE-ProRule" id="PRU00409"/>
    </source>
</evidence>
<evidence type="ECO:0000313" key="6">
    <source>
        <dbReference type="EMBL" id="EGK71303.1"/>
    </source>
</evidence>
<dbReference type="InterPro" id="IPR011810">
    <property type="entry name" value="Cya_phycin_syn"/>
</dbReference>
<keyword evidence="7" id="KW-1185">Reference proteome</keyword>
<dbReference type="Pfam" id="PF02786">
    <property type="entry name" value="CPSase_L_D2"/>
    <property type="match status" value="1"/>
</dbReference>
<gene>
    <name evidence="6" type="ORF">METUNv1_02693</name>
</gene>